<dbReference type="GO" id="GO:0005886">
    <property type="term" value="C:plasma membrane"/>
    <property type="evidence" value="ECO:0007669"/>
    <property type="project" value="UniProtKB-SubCell"/>
</dbReference>
<dbReference type="PRINTS" id="PR00344">
    <property type="entry name" value="BCTRLSENSOR"/>
</dbReference>
<evidence type="ECO:0000256" key="2">
    <source>
        <dbReference type="ARBA" id="ARBA00004651"/>
    </source>
</evidence>
<dbReference type="InterPro" id="IPR003661">
    <property type="entry name" value="HisK_dim/P_dom"/>
</dbReference>
<evidence type="ECO:0000256" key="19">
    <source>
        <dbReference type="SAM" id="Phobius"/>
    </source>
</evidence>
<evidence type="ECO:0000313" key="23">
    <source>
        <dbReference type="EMBL" id="MBK7416896.1"/>
    </source>
</evidence>
<dbReference type="CDD" id="cd17546">
    <property type="entry name" value="REC_hyHK_CKI1_RcsC-like"/>
    <property type="match status" value="1"/>
</dbReference>
<dbReference type="InterPro" id="IPR003660">
    <property type="entry name" value="HAMP_dom"/>
</dbReference>
<accession>A0A935JZJ7</accession>
<keyword evidence="4" id="KW-1003">Cell membrane</keyword>
<comment type="subcellular location">
    <subcellularLocation>
        <location evidence="2">Cell membrane</location>
        <topology evidence="2">Multi-pass membrane protein</topology>
    </subcellularLocation>
</comment>
<dbReference type="EMBL" id="JADJMS010000047">
    <property type="protein sequence ID" value="MBK7416896.1"/>
    <property type="molecule type" value="Genomic_DNA"/>
</dbReference>
<keyword evidence="13 19" id="KW-0472">Membrane</keyword>
<evidence type="ECO:0000256" key="6">
    <source>
        <dbReference type="ARBA" id="ARBA00022679"/>
    </source>
</evidence>
<gene>
    <name evidence="23" type="ORF">IPJ38_19180</name>
</gene>
<evidence type="ECO:0000259" key="20">
    <source>
        <dbReference type="PROSITE" id="PS50109"/>
    </source>
</evidence>
<dbReference type="EC" id="2.7.13.3" evidence="3"/>
<dbReference type="InterPro" id="IPR001789">
    <property type="entry name" value="Sig_transdc_resp-reg_receiver"/>
</dbReference>
<evidence type="ECO:0000256" key="5">
    <source>
        <dbReference type="ARBA" id="ARBA00022553"/>
    </source>
</evidence>
<evidence type="ECO:0000256" key="15">
    <source>
        <dbReference type="ARBA" id="ARBA00064003"/>
    </source>
</evidence>
<dbReference type="InterPro" id="IPR036890">
    <property type="entry name" value="HATPase_C_sf"/>
</dbReference>
<evidence type="ECO:0000313" key="24">
    <source>
        <dbReference type="Proteomes" id="UP000739411"/>
    </source>
</evidence>
<dbReference type="GO" id="GO:0005524">
    <property type="term" value="F:ATP binding"/>
    <property type="evidence" value="ECO:0007669"/>
    <property type="project" value="UniProtKB-KW"/>
</dbReference>
<evidence type="ECO:0000256" key="18">
    <source>
        <dbReference type="PROSITE-ProRule" id="PRU00169"/>
    </source>
</evidence>
<evidence type="ECO:0000256" key="13">
    <source>
        <dbReference type="ARBA" id="ARBA00023136"/>
    </source>
</evidence>
<organism evidence="23 24">
    <name type="scientific">Candidatus Dechloromonas phosphorivorans</name>
    <dbReference type="NCBI Taxonomy" id="2899244"/>
    <lineage>
        <taxon>Bacteria</taxon>
        <taxon>Pseudomonadati</taxon>
        <taxon>Pseudomonadota</taxon>
        <taxon>Betaproteobacteria</taxon>
        <taxon>Rhodocyclales</taxon>
        <taxon>Azonexaceae</taxon>
        <taxon>Dechloromonas</taxon>
    </lineage>
</organism>
<dbReference type="PROSITE" id="PS50885">
    <property type="entry name" value="HAMP"/>
    <property type="match status" value="1"/>
</dbReference>
<proteinExistence type="predicted"/>
<evidence type="ECO:0000256" key="10">
    <source>
        <dbReference type="ARBA" id="ARBA00022840"/>
    </source>
</evidence>
<dbReference type="SMART" id="SM00304">
    <property type="entry name" value="HAMP"/>
    <property type="match status" value="1"/>
</dbReference>
<dbReference type="SMART" id="SM00387">
    <property type="entry name" value="HATPase_c"/>
    <property type="match status" value="1"/>
</dbReference>
<comment type="subunit">
    <text evidence="15">At low DSF concentrations, interacts with RpfF.</text>
</comment>
<keyword evidence="11 19" id="KW-1133">Transmembrane helix</keyword>
<dbReference type="Pfam" id="PF02518">
    <property type="entry name" value="HATPase_c"/>
    <property type="match status" value="1"/>
</dbReference>
<evidence type="ECO:0000256" key="7">
    <source>
        <dbReference type="ARBA" id="ARBA00022692"/>
    </source>
</evidence>
<evidence type="ECO:0000259" key="21">
    <source>
        <dbReference type="PROSITE" id="PS50110"/>
    </source>
</evidence>
<dbReference type="GO" id="GO:0000155">
    <property type="term" value="F:phosphorelay sensor kinase activity"/>
    <property type="evidence" value="ECO:0007669"/>
    <property type="project" value="InterPro"/>
</dbReference>
<dbReference type="Gene3D" id="1.10.287.130">
    <property type="match status" value="1"/>
</dbReference>
<dbReference type="InterPro" id="IPR003594">
    <property type="entry name" value="HATPase_dom"/>
</dbReference>
<keyword evidence="6" id="KW-0808">Transferase</keyword>
<dbReference type="Proteomes" id="UP000739411">
    <property type="component" value="Unassembled WGS sequence"/>
</dbReference>
<evidence type="ECO:0000256" key="3">
    <source>
        <dbReference type="ARBA" id="ARBA00012438"/>
    </source>
</evidence>
<keyword evidence="9" id="KW-0418">Kinase</keyword>
<sequence length="782" mass="84718">MQHKAASDLAIGQNYLQYLQTNVAVDVKSLADSSRIQRLLNGTATDVALEEVLASRQANIGLDFLAVLDLDGRVIAASEVLKRGTQYVNLSVVAQARRGESAVDGLEVLAAEQLAALSTSLPARADISVLKTEHAAPSGMTEERRGLLAIAAVPVRDAKGACQAIMVGGLLLNRHDGFVDYIARAASAAGLMPVSAPSAATLFLGDLRISTSVRLASGERAIGTRVSSEVREAVLERGGQWIKRAFVVDQWAMTAYEPVSDVQGQRIGMLYSGFPEAPFSAIRWQLLGILLVIMALVAAFASWLSWRLMRSIVDPLQRLEVAMRSVSRGQMDTRIGAMPGEDELARLANLFDRLLDTISEQTSDLRVWAKELDHKVIERTSDLEAANLALAAARDVAETANRLKSAFLANMSHEIRTPMNAIIGLTHLLHKEVSDPAQRERLTKINGAAQHLLSLINDILDLSKIEADKLQLTLAPFQIDQVFDAVLTMLGERVRRQNLQIKAVIAPELAGVLEGDALRLKQILLNFVGNAVKFTEHGGITLRATLAESHGEYVLARFEVIDTGIGIAPSSTSRLFSAFEQADSSTTRRYGGTGLGLAISKRLAVMMGGEVGVESQPGQGSTFWFSARFKRLAVLAEAICQSEPELSASEVEKQVILQGIGRKILLAEDNPINREVALYLLADVGLAVDVAEDGQQAVELAGQCFYDLILMDVQMPIMDGLEATRRIRHLPGYESIPILALTANAFDEDAELCRAAGMNAHIAKPVDPEALFKALQQWLPPI</sequence>
<dbReference type="Gene3D" id="3.30.565.10">
    <property type="entry name" value="Histidine kinase-like ATPase, C-terminal domain"/>
    <property type="match status" value="1"/>
</dbReference>
<dbReference type="Gene3D" id="6.10.340.10">
    <property type="match status" value="1"/>
</dbReference>
<dbReference type="FunFam" id="3.30.565.10:FF:000010">
    <property type="entry name" value="Sensor histidine kinase RcsC"/>
    <property type="match status" value="1"/>
</dbReference>
<dbReference type="Pfam" id="PF00512">
    <property type="entry name" value="HisKA"/>
    <property type="match status" value="1"/>
</dbReference>
<evidence type="ECO:0000256" key="12">
    <source>
        <dbReference type="ARBA" id="ARBA00023012"/>
    </source>
</evidence>
<dbReference type="PROSITE" id="PS50109">
    <property type="entry name" value="HIS_KIN"/>
    <property type="match status" value="1"/>
</dbReference>
<dbReference type="Pfam" id="PF00672">
    <property type="entry name" value="HAMP"/>
    <property type="match status" value="1"/>
</dbReference>
<dbReference type="PROSITE" id="PS50110">
    <property type="entry name" value="RESPONSE_REGULATORY"/>
    <property type="match status" value="1"/>
</dbReference>
<evidence type="ECO:0000256" key="9">
    <source>
        <dbReference type="ARBA" id="ARBA00022777"/>
    </source>
</evidence>
<keyword evidence="8" id="KW-0547">Nucleotide-binding</keyword>
<feature type="transmembrane region" description="Helical" evidence="19">
    <location>
        <begin position="284"/>
        <end position="306"/>
    </location>
</feature>
<dbReference type="SMART" id="SM00448">
    <property type="entry name" value="REC"/>
    <property type="match status" value="1"/>
</dbReference>
<dbReference type="SUPFAM" id="SSF103190">
    <property type="entry name" value="Sensory domain-like"/>
    <property type="match status" value="1"/>
</dbReference>
<evidence type="ECO:0000256" key="4">
    <source>
        <dbReference type="ARBA" id="ARBA00022475"/>
    </source>
</evidence>
<dbReference type="Gene3D" id="3.40.50.2300">
    <property type="match status" value="1"/>
</dbReference>
<evidence type="ECO:0000256" key="17">
    <source>
        <dbReference type="ARBA" id="ARBA00070152"/>
    </source>
</evidence>
<reference evidence="23 24" key="1">
    <citation type="submission" date="2020-10" db="EMBL/GenBank/DDBJ databases">
        <title>Connecting structure to function with the recovery of over 1000 high-quality activated sludge metagenome-assembled genomes encoding full-length rRNA genes using long-read sequencing.</title>
        <authorList>
            <person name="Singleton C.M."/>
            <person name="Petriglieri F."/>
            <person name="Kristensen J.M."/>
            <person name="Kirkegaard R.H."/>
            <person name="Michaelsen T.Y."/>
            <person name="Andersen M.H."/>
            <person name="Karst S.M."/>
            <person name="Dueholm M.S."/>
            <person name="Nielsen P.H."/>
            <person name="Albertsen M."/>
        </authorList>
    </citation>
    <scope>NUCLEOTIDE SEQUENCE [LARGE SCALE GENOMIC DNA]</scope>
    <source>
        <strain evidence="23">EsbW_18-Q3-R4-48_BATAC.463</strain>
    </source>
</reference>
<evidence type="ECO:0000256" key="1">
    <source>
        <dbReference type="ARBA" id="ARBA00000085"/>
    </source>
</evidence>
<protein>
    <recommendedName>
        <fullName evidence="16">Sensory/regulatory protein RpfC</fullName>
        <ecNumber evidence="3">2.7.13.3</ecNumber>
    </recommendedName>
    <alternativeName>
        <fullName evidence="17">Virulence sensor protein BvgS</fullName>
    </alternativeName>
</protein>
<feature type="modified residue" description="4-aspartylphosphate" evidence="18">
    <location>
        <position position="712"/>
    </location>
</feature>
<dbReference type="InterPro" id="IPR011006">
    <property type="entry name" value="CheY-like_superfamily"/>
</dbReference>
<dbReference type="FunFam" id="1.10.287.130:FF:000002">
    <property type="entry name" value="Two-component osmosensing histidine kinase"/>
    <property type="match status" value="1"/>
</dbReference>
<keyword evidence="10" id="KW-0067">ATP-binding</keyword>
<dbReference type="InterPro" id="IPR036097">
    <property type="entry name" value="HisK_dim/P_sf"/>
</dbReference>
<feature type="domain" description="Histidine kinase" evidence="20">
    <location>
        <begin position="410"/>
        <end position="631"/>
    </location>
</feature>
<keyword evidence="12" id="KW-0902">Two-component regulatory system</keyword>
<comment type="caution">
    <text evidence="23">The sequence shown here is derived from an EMBL/GenBank/DDBJ whole genome shotgun (WGS) entry which is preliminary data.</text>
</comment>
<dbReference type="CDD" id="cd06225">
    <property type="entry name" value="HAMP"/>
    <property type="match status" value="1"/>
</dbReference>
<feature type="domain" description="Response regulatory" evidence="21">
    <location>
        <begin position="663"/>
        <end position="779"/>
    </location>
</feature>
<keyword evidence="7 19" id="KW-0812">Transmembrane</keyword>
<evidence type="ECO:0000259" key="22">
    <source>
        <dbReference type="PROSITE" id="PS50885"/>
    </source>
</evidence>
<dbReference type="SUPFAM" id="SSF52172">
    <property type="entry name" value="CheY-like"/>
    <property type="match status" value="1"/>
</dbReference>
<keyword evidence="5 18" id="KW-0597">Phosphoprotein</keyword>
<feature type="domain" description="HAMP" evidence="22">
    <location>
        <begin position="310"/>
        <end position="363"/>
    </location>
</feature>
<dbReference type="InterPro" id="IPR004358">
    <property type="entry name" value="Sig_transdc_His_kin-like_C"/>
</dbReference>
<dbReference type="PANTHER" id="PTHR45339">
    <property type="entry name" value="HYBRID SIGNAL TRANSDUCTION HISTIDINE KINASE J"/>
    <property type="match status" value="1"/>
</dbReference>
<dbReference type="Pfam" id="PF17202">
    <property type="entry name" value="sCache_3_3"/>
    <property type="match status" value="1"/>
</dbReference>
<evidence type="ECO:0000256" key="8">
    <source>
        <dbReference type="ARBA" id="ARBA00022741"/>
    </source>
</evidence>
<dbReference type="CDD" id="cd00082">
    <property type="entry name" value="HisKA"/>
    <property type="match status" value="1"/>
</dbReference>
<evidence type="ECO:0000256" key="16">
    <source>
        <dbReference type="ARBA" id="ARBA00068150"/>
    </source>
</evidence>
<dbReference type="PANTHER" id="PTHR45339:SF5">
    <property type="entry name" value="HISTIDINE KINASE"/>
    <property type="match status" value="1"/>
</dbReference>
<dbReference type="InterPro" id="IPR033463">
    <property type="entry name" value="sCache_3"/>
</dbReference>
<comment type="catalytic activity">
    <reaction evidence="1">
        <text>ATP + protein L-histidine = ADP + protein N-phospho-L-histidine.</text>
        <dbReference type="EC" id="2.7.13.3"/>
    </reaction>
</comment>
<evidence type="ECO:0000256" key="11">
    <source>
        <dbReference type="ARBA" id="ARBA00022989"/>
    </source>
</evidence>
<dbReference type="CDD" id="cd16922">
    <property type="entry name" value="HATPase_EvgS-ArcB-TorS-like"/>
    <property type="match status" value="1"/>
</dbReference>
<dbReference type="Pfam" id="PF00072">
    <property type="entry name" value="Response_reg"/>
    <property type="match status" value="1"/>
</dbReference>
<name>A0A935JZJ7_9RHOO</name>
<dbReference type="InterPro" id="IPR029151">
    <property type="entry name" value="Sensor-like_sf"/>
</dbReference>
<dbReference type="AlphaFoldDB" id="A0A935JZJ7"/>
<dbReference type="SUPFAM" id="SSF158472">
    <property type="entry name" value="HAMP domain-like"/>
    <property type="match status" value="1"/>
</dbReference>
<dbReference type="InterPro" id="IPR005467">
    <property type="entry name" value="His_kinase_dom"/>
</dbReference>
<comment type="function">
    <text evidence="14">Member of the two-component regulatory system BvgS/BvgA. Phosphorylates BvgA via a four-step phosphorelay in response to environmental signals.</text>
</comment>
<evidence type="ECO:0000256" key="14">
    <source>
        <dbReference type="ARBA" id="ARBA00058004"/>
    </source>
</evidence>
<dbReference type="SUPFAM" id="SSF55874">
    <property type="entry name" value="ATPase domain of HSP90 chaperone/DNA topoisomerase II/histidine kinase"/>
    <property type="match status" value="1"/>
</dbReference>
<dbReference type="SMART" id="SM00388">
    <property type="entry name" value="HisKA"/>
    <property type="match status" value="1"/>
</dbReference>
<dbReference type="SUPFAM" id="SSF47384">
    <property type="entry name" value="Homodimeric domain of signal transducing histidine kinase"/>
    <property type="match status" value="1"/>
</dbReference>